<evidence type="ECO:0000256" key="6">
    <source>
        <dbReference type="RuleBase" id="RU365090"/>
    </source>
</evidence>
<dbReference type="InterPro" id="IPR036425">
    <property type="entry name" value="MoaB/Mog-like_dom_sf"/>
</dbReference>
<keyword evidence="4 6" id="KW-0501">Molybdenum cofactor biosynthesis</keyword>
<organism evidence="8 9">
    <name type="scientific">Luteimonas terrae</name>
    <dbReference type="NCBI Taxonomy" id="1530191"/>
    <lineage>
        <taxon>Bacteria</taxon>
        <taxon>Pseudomonadati</taxon>
        <taxon>Pseudomonadota</taxon>
        <taxon>Gammaproteobacteria</taxon>
        <taxon>Lysobacterales</taxon>
        <taxon>Lysobacteraceae</taxon>
        <taxon>Luteimonas</taxon>
    </lineage>
</organism>
<keyword evidence="6 8" id="KW-0808">Transferase</keyword>
<dbReference type="InterPro" id="IPR038987">
    <property type="entry name" value="MoeA-like"/>
</dbReference>
<evidence type="ECO:0000256" key="4">
    <source>
        <dbReference type="ARBA" id="ARBA00023150"/>
    </source>
</evidence>
<name>A0A4R5UDE2_9GAMM</name>
<dbReference type="Gene3D" id="2.40.340.10">
    <property type="entry name" value="MoeA, C-terminal, domain IV"/>
    <property type="match status" value="1"/>
</dbReference>
<dbReference type="InterPro" id="IPR005111">
    <property type="entry name" value="MoeA_C_domain_IV"/>
</dbReference>
<dbReference type="Proteomes" id="UP000295543">
    <property type="component" value="Unassembled WGS sequence"/>
</dbReference>
<dbReference type="GO" id="GO:0005829">
    <property type="term" value="C:cytosol"/>
    <property type="evidence" value="ECO:0007669"/>
    <property type="project" value="TreeGrafter"/>
</dbReference>
<dbReference type="PANTHER" id="PTHR10192">
    <property type="entry name" value="MOLYBDOPTERIN BIOSYNTHESIS PROTEIN"/>
    <property type="match status" value="1"/>
</dbReference>
<dbReference type="GO" id="GO:0006777">
    <property type="term" value="P:Mo-molybdopterin cofactor biosynthetic process"/>
    <property type="evidence" value="ECO:0007669"/>
    <property type="project" value="UniProtKB-UniRule"/>
</dbReference>
<dbReference type="EMBL" id="SMTG01000002">
    <property type="protein sequence ID" value="TDK33146.1"/>
    <property type="molecule type" value="Genomic_DNA"/>
</dbReference>
<dbReference type="Gene3D" id="2.170.190.11">
    <property type="entry name" value="Molybdopterin biosynthesis moea protein, domain 3"/>
    <property type="match status" value="1"/>
</dbReference>
<dbReference type="GO" id="GO:0046872">
    <property type="term" value="F:metal ion binding"/>
    <property type="evidence" value="ECO:0007669"/>
    <property type="project" value="UniProtKB-UniRule"/>
</dbReference>
<dbReference type="Pfam" id="PF00994">
    <property type="entry name" value="MoCF_biosynth"/>
    <property type="match status" value="1"/>
</dbReference>
<comment type="function">
    <text evidence="1 6">Catalyzes the insertion of molybdate into adenylated molybdopterin with the concomitant release of AMP.</text>
</comment>
<gene>
    <name evidence="8" type="ORF">E2F49_03635</name>
</gene>
<dbReference type="NCBIfam" id="TIGR00177">
    <property type="entry name" value="molyb_syn"/>
    <property type="match status" value="1"/>
</dbReference>
<evidence type="ECO:0000313" key="9">
    <source>
        <dbReference type="Proteomes" id="UP000295543"/>
    </source>
</evidence>
<dbReference type="InterPro" id="IPR005110">
    <property type="entry name" value="MoeA_linker/N"/>
</dbReference>
<dbReference type="Gene3D" id="3.90.105.10">
    <property type="entry name" value="Molybdopterin biosynthesis moea protein, domain 2"/>
    <property type="match status" value="1"/>
</dbReference>
<evidence type="ECO:0000256" key="3">
    <source>
        <dbReference type="ARBA" id="ARBA00010763"/>
    </source>
</evidence>
<dbReference type="NCBIfam" id="NF045515">
    <property type="entry name" value="Glp_gephyrin"/>
    <property type="match status" value="1"/>
</dbReference>
<keyword evidence="9" id="KW-1185">Reference proteome</keyword>
<comment type="pathway">
    <text evidence="2 6">Cofactor biosynthesis; molybdopterin biosynthesis.</text>
</comment>
<dbReference type="EC" id="2.10.1.1" evidence="6"/>
<comment type="similarity">
    <text evidence="3 6">Belongs to the MoeA family.</text>
</comment>
<dbReference type="CDD" id="cd00887">
    <property type="entry name" value="MoeA"/>
    <property type="match status" value="1"/>
</dbReference>
<keyword evidence="6" id="KW-0460">Magnesium</keyword>
<proteinExistence type="inferred from homology"/>
<evidence type="ECO:0000256" key="2">
    <source>
        <dbReference type="ARBA" id="ARBA00005046"/>
    </source>
</evidence>
<dbReference type="OrthoDB" id="9804758at2"/>
<evidence type="ECO:0000256" key="1">
    <source>
        <dbReference type="ARBA" id="ARBA00002901"/>
    </source>
</evidence>
<dbReference type="AlphaFoldDB" id="A0A4R5UDE2"/>
<dbReference type="PANTHER" id="PTHR10192:SF5">
    <property type="entry name" value="GEPHYRIN"/>
    <property type="match status" value="1"/>
</dbReference>
<dbReference type="SUPFAM" id="SSF53218">
    <property type="entry name" value="Molybdenum cofactor biosynthesis proteins"/>
    <property type="match status" value="1"/>
</dbReference>
<dbReference type="Gene3D" id="3.40.980.10">
    <property type="entry name" value="MoaB/Mog-like domain"/>
    <property type="match status" value="1"/>
</dbReference>
<reference evidence="8 9" key="1">
    <citation type="submission" date="2019-03" db="EMBL/GenBank/DDBJ databases">
        <title>Luteimonas zhaokaii sp.nov., isolated from the rectal contents of Plateau pika in Yushu, Qinghai Province, China.</title>
        <authorList>
            <person name="Zhang G."/>
        </authorList>
    </citation>
    <scope>NUCLEOTIDE SEQUENCE [LARGE SCALE GENOMIC DNA]</scope>
    <source>
        <strain evidence="8 9">THG-MD21</strain>
    </source>
</reference>
<dbReference type="UniPathway" id="UPA00344"/>
<protein>
    <recommendedName>
        <fullName evidence="6">Molybdopterin molybdenumtransferase</fullName>
        <ecNumber evidence="6">2.10.1.1</ecNumber>
    </recommendedName>
</protein>
<evidence type="ECO:0000313" key="8">
    <source>
        <dbReference type="EMBL" id="TDK33146.1"/>
    </source>
</evidence>
<dbReference type="SUPFAM" id="SSF63867">
    <property type="entry name" value="MoeA C-terminal domain-like"/>
    <property type="match status" value="1"/>
</dbReference>
<dbReference type="SMART" id="SM00852">
    <property type="entry name" value="MoCF_biosynth"/>
    <property type="match status" value="1"/>
</dbReference>
<dbReference type="RefSeq" id="WP_133392648.1">
    <property type="nucleotide sequence ID" value="NZ_SMTG01000002.1"/>
</dbReference>
<accession>A0A4R5UDE2</accession>
<feature type="domain" description="MoaB/Mog" evidence="7">
    <location>
        <begin position="195"/>
        <end position="335"/>
    </location>
</feature>
<comment type="cofactor">
    <cofactor evidence="6">
        <name>Mg(2+)</name>
        <dbReference type="ChEBI" id="CHEBI:18420"/>
    </cofactor>
</comment>
<dbReference type="SUPFAM" id="SSF63882">
    <property type="entry name" value="MoeA N-terminal region -like"/>
    <property type="match status" value="1"/>
</dbReference>
<dbReference type="InterPro" id="IPR036135">
    <property type="entry name" value="MoeA_linker/N_sf"/>
</dbReference>
<dbReference type="Pfam" id="PF03453">
    <property type="entry name" value="MoeA_N"/>
    <property type="match status" value="1"/>
</dbReference>
<sequence>MPASTATEPQAPGFPFRIAFEEAVGIVDAVAAERRLQPQTVSLSRAHGHILARDVVATLAQPPFDNSAMDGFAFRHADLAADGSPTRLVLSGEQFAGPDAALTVEAGHCVRITTGAPLPAGADTVVMKENTTLDGDSVVVQVAPKPGQHVRRAGEDSNIGDVLLRAGDLLTPARIGLAASQGLAQLDVVRKPTVAVFATGDELVEPGTALGPGQIYNSNRDQLMALLRAEGLEPVAFPTLPDDAAQVTSALRHAGEAFDLVLTCGGVSAGEKDLLPELLQRRGRVRMWKVMMKPGMPLLLAEGDTLGPALFLCLPGNPVSVLATWLVLGRRLVDGLQGRQPRPLRRARLASDWGKKHERLEFLRGRWWIDETGISWVEPNPADGSHRMQAAADSDALIVLAAGPRDYAVGTPVDVLPY</sequence>
<keyword evidence="6" id="KW-0500">Molybdenum</keyword>
<keyword evidence="6" id="KW-0479">Metal-binding</keyword>
<dbReference type="FunFam" id="2.170.190.11:FF:000001">
    <property type="entry name" value="Molybdopterin molybdenumtransferase"/>
    <property type="match status" value="1"/>
</dbReference>
<dbReference type="GO" id="GO:0061599">
    <property type="term" value="F:molybdopterin molybdotransferase activity"/>
    <property type="evidence" value="ECO:0007669"/>
    <property type="project" value="UniProtKB-UniRule"/>
</dbReference>
<dbReference type="InterPro" id="IPR001453">
    <property type="entry name" value="MoaB/Mog_dom"/>
</dbReference>
<evidence type="ECO:0000259" key="7">
    <source>
        <dbReference type="SMART" id="SM00852"/>
    </source>
</evidence>
<comment type="catalytic activity">
    <reaction evidence="5">
        <text>adenylyl-molybdopterin + molybdate = Mo-molybdopterin + AMP + H(+)</text>
        <dbReference type="Rhea" id="RHEA:35047"/>
        <dbReference type="ChEBI" id="CHEBI:15378"/>
        <dbReference type="ChEBI" id="CHEBI:36264"/>
        <dbReference type="ChEBI" id="CHEBI:62727"/>
        <dbReference type="ChEBI" id="CHEBI:71302"/>
        <dbReference type="ChEBI" id="CHEBI:456215"/>
        <dbReference type="EC" id="2.10.1.1"/>
    </reaction>
</comment>
<evidence type="ECO:0000256" key="5">
    <source>
        <dbReference type="ARBA" id="ARBA00047317"/>
    </source>
</evidence>
<dbReference type="Pfam" id="PF03454">
    <property type="entry name" value="MoeA_C"/>
    <property type="match status" value="1"/>
</dbReference>
<dbReference type="InterPro" id="IPR036688">
    <property type="entry name" value="MoeA_C_domain_IV_sf"/>
</dbReference>
<comment type="caution">
    <text evidence="8">The sequence shown here is derived from an EMBL/GenBank/DDBJ whole genome shotgun (WGS) entry which is preliminary data.</text>
</comment>